<dbReference type="SUPFAM" id="SSF88697">
    <property type="entry name" value="PUA domain-like"/>
    <property type="match status" value="1"/>
</dbReference>
<dbReference type="EMBL" id="CP073118">
    <property type="protein sequence ID" value="UTG76174.1"/>
    <property type="molecule type" value="Genomic_DNA"/>
</dbReference>
<evidence type="ECO:0000313" key="3">
    <source>
        <dbReference type="Proteomes" id="UP001057336"/>
    </source>
</evidence>
<keyword evidence="2" id="KW-0540">Nuclease</keyword>
<dbReference type="InterPro" id="IPR015947">
    <property type="entry name" value="PUA-like_sf"/>
</dbReference>
<dbReference type="Pfam" id="PF26348">
    <property type="entry name" value="SRA_ScoMcrA"/>
    <property type="match status" value="1"/>
</dbReference>
<evidence type="ECO:0000259" key="1">
    <source>
        <dbReference type="Pfam" id="PF26348"/>
    </source>
</evidence>
<dbReference type="Gene3D" id="2.30.280.10">
    <property type="entry name" value="SRA-YDG"/>
    <property type="match status" value="1"/>
</dbReference>
<dbReference type="InterPro" id="IPR058712">
    <property type="entry name" value="SRA_ScoMcrA"/>
</dbReference>
<gene>
    <name evidence="2" type="ORF">KCG53_04950</name>
</gene>
<dbReference type="RefSeq" id="WP_107737412.1">
    <property type="nucleotide sequence ID" value="NZ_POWV01000004.1"/>
</dbReference>
<name>A0A9X9N7E2_NEISU</name>
<sequence>MSSNSFSLRENDVIKRSELHDQYGGNRQSGIAASAKTPNIFLFTHPEKGEDHGYYDRWDEKGTTLFYCGEGQRGDQRMINGNKALLEHKQTGKAIRVFANDTLNAHVRYIGEFTLDEHQPYIVKKAHATNNGPERNVFEFCLHKKSK</sequence>
<dbReference type="Proteomes" id="UP001057336">
    <property type="component" value="Chromosome"/>
</dbReference>
<feature type="domain" description="ScoMcrA-like SRA" evidence="1">
    <location>
        <begin position="14"/>
        <end position="143"/>
    </location>
</feature>
<reference evidence="2" key="1">
    <citation type="submission" date="2021-04" db="EMBL/GenBank/DDBJ databases">
        <title>Characterizing Neisseria spp. as novel respiratory pathobionts in bronchiectasis.</title>
        <authorList>
            <person name="Li L."/>
            <person name="Mac Aogain M."/>
            <person name="Xu T."/>
            <person name="Jaggi T.K."/>
            <person name="Chan L.Y."/>
            <person name="Keir H.R."/>
            <person name="Dicker A.J."/>
            <person name="Qu J."/>
            <person name="Liu Y."/>
            <person name="Chen H.S."/>
            <person name="Koh M.S."/>
            <person name="Ong T.H."/>
            <person name="Lim A.Y.H."/>
            <person name="Abisheganaden J."/>
            <person name="Low T.B."/>
            <person name="Oliver B.G."/>
            <person name="Tan N.S."/>
            <person name="Fang M."/>
            <person name="Chalmers J.D."/>
            <person name="Chotirmall S.H."/>
        </authorList>
    </citation>
    <scope>NUCLEOTIDE SEQUENCE</scope>
    <source>
        <strain evidence="2">CG0073</strain>
    </source>
</reference>
<evidence type="ECO:0000313" key="2">
    <source>
        <dbReference type="EMBL" id="UTG76174.1"/>
    </source>
</evidence>
<proteinExistence type="predicted"/>
<dbReference type="GO" id="GO:0004519">
    <property type="term" value="F:endonuclease activity"/>
    <property type="evidence" value="ECO:0007669"/>
    <property type="project" value="UniProtKB-KW"/>
</dbReference>
<keyword evidence="2" id="KW-0255">Endonuclease</keyword>
<keyword evidence="2" id="KW-0378">Hydrolase</keyword>
<accession>A0A9X9N7E2</accession>
<dbReference type="InterPro" id="IPR036987">
    <property type="entry name" value="SRA-YDG_sf"/>
</dbReference>
<dbReference type="AlphaFoldDB" id="A0A9X9N7E2"/>
<protein>
    <submittedName>
        <fullName evidence="2">Restriction endonuclease</fullName>
    </submittedName>
</protein>
<organism evidence="2 3">
    <name type="scientific">Neisseria subflava</name>
    <dbReference type="NCBI Taxonomy" id="28449"/>
    <lineage>
        <taxon>Bacteria</taxon>
        <taxon>Pseudomonadati</taxon>
        <taxon>Pseudomonadota</taxon>
        <taxon>Betaproteobacteria</taxon>
        <taxon>Neisseriales</taxon>
        <taxon>Neisseriaceae</taxon>
        <taxon>Neisseria</taxon>
    </lineage>
</organism>